<feature type="transmembrane region" description="Helical" evidence="6">
    <location>
        <begin position="102"/>
        <end position="123"/>
    </location>
</feature>
<proteinExistence type="inferred from homology"/>
<dbReference type="InterPro" id="IPR007248">
    <property type="entry name" value="Mpv17_PMP22"/>
</dbReference>
<dbReference type="PANTHER" id="PTHR11266:SF80">
    <property type="entry name" value="PEROXISOMAL MEMBRANE PROTEIN 2"/>
    <property type="match status" value="1"/>
</dbReference>
<evidence type="ECO:0000256" key="2">
    <source>
        <dbReference type="ARBA" id="ARBA00006824"/>
    </source>
</evidence>
<dbReference type="Pfam" id="PF04117">
    <property type="entry name" value="Mpv17_PMP22"/>
    <property type="match status" value="1"/>
</dbReference>
<reference evidence="7" key="1">
    <citation type="submission" date="2020-01" db="EMBL/GenBank/DDBJ databases">
        <title>Development of genomics and gene disruption for Polysphondylium violaceum indicates a role for the polyketide synthase stlB in stalk morphogenesis.</title>
        <authorList>
            <person name="Narita B."/>
            <person name="Kawabe Y."/>
            <person name="Kin K."/>
            <person name="Saito T."/>
            <person name="Gibbs R."/>
            <person name="Kuspa A."/>
            <person name="Muzny D."/>
            <person name="Queller D."/>
            <person name="Richards S."/>
            <person name="Strassman J."/>
            <person name="Sucgang R."/>
            <person name="Worley K."/>
            <person name="Schaap P."/>
        </authorList>
    </citation>
    <scope>NUCLEOTIDE SEQUENCE</scope>
    <source>
        <strain evidence="7">QSvi11</strain>
    </source>
</reference>
<evidence type="ECO:0000313" key="7">
    <source>
        <dbReference type="EMBL" id="KAF2077690.1"/>
    </source>
</evidence>
<evidence type="ECO:0000256" key="4">
    <source>
        <dbReference type="ARBA" id="ARBA00022989"/>
    </source>
</evidence>
<name>A0A8J4Q1S6_9MYCE</name>
<comment type="similarity">
    <text evidence="2 6">Belongs to the peroxisomal membrane protein PXMP2/4 family.</text>
</comment>
<keyword evidence="8" id="KW-1185">Reference proteome</keyword>
<keyword evidence="5 6" id="KW-0472">Membrane</keyword>
<evidence type="ECO:0000256" key="5">
    <source>
        <dbReference type="ARBA" id="ARBA00023136"/>
    </source>
</evidence>
<evidence type="ECO:0000256" key="1">
    <source>
        <dbReference type="ARBA" id="ARBA00004141"/>
    </source>
</evidence>
<comment type="subcellular location">
    <subcellularLocation>
        <location evidence="1">Membrane</location>
        <topology evidence="1">Multi-pass membrane protein</topology>
    </subcellularLocation>
</comment>
<dbReference type="EMBL" id="AJWJ01000022">
    <property type="protein sequence ID" value="KAF2077690.1"/>
    <property type="molecule type" value="Genomic_DNA"/>
</dbReference>
<feature type="transmembrane region" description="Helical" evidence="6">
    <location>
        <begin position="63"/>
        <end position="82"/>
    </location>
</feature>
<dbReference type="PANTHER" id="PTHR11266">
    <property type="entry name" value="PEROXISOMAL MEMBRANE PROTEIN 2, PXMP2 MPV17"/>
    <property type="match status" value="1"/>
</dbReference>
<dbReference type="AlphaFoldDB" id="A0A8J4Q1S6"/>
<evidence type="ECO:0008006" key="9">
    <source>
        <dbReference type="Google" id="ProtNLM"/>
    </source>
</evidence>
<feature type="transmembrane region" description="Helical" evidence="6">
    <location>
        <begin position="143"/>
        <end position="161"/>
    </location>
</feature>
<protein>
    <recommendedName>
        <fullName evidence="9">Pmp22 family protein</fullName>
    </recommendedName>
</protein>
<evidence type="ECO:0000256" key="3">
    <source>
        <dbReference type="ARBA" id="ARBA00022692"/>
    </source>
</evidence>
<evidence type="ECO:0000256" key="6">
    <source>
        <dbReference type="RuleBase" id="RU363053"/>
    </source>
</evidence>
<dbReference type="OrthoDB" id="10267969at2759"/>
<keyword evidence="3 6" id="KW-0812">Transmembrane</keyword>
<keyword evidence="4 6" id="KW-1133">Transmembrane helix</keyword>
<comment type="caution">
    <text evidence="7">The sequence shown here is derived from an EMBL/GenBank/DDBJ whole genome shotgun (WGS) entry which is preliminary data.</text>
</comment>
<gene>
    <name evidence="7" type="ORF">CYY_001006</name>
</gene>
<dbReference type="Proteomes" id="UP000695562">
    <property type="component" value="Unassembled WGS sequence"/>
</dbReference>
<dbReference type="GO" id="GO:0005778">
    <property type="term" value="C:peroxisomal membrane"/>
    <property type="evidence" value="ECO:0007669"/>
    <property type="project" value="TreeGrafter"/>
</dbReference>
<accession>A0A8J4Q1S6</accession>
<organism evidence="7 8">
    <name type="scientific">Polysphondylium violaceum</name>
    <dbReference type="NCBI Taxonomy" id="133409"/>
    <lineage>
        <taxon>Eukaryota</taxon>
        <taxon>Amoebozoa</taxon>
        <taxon>Evosea</taxon>
        <taxon>Eumycetozoa</taxon>
        <taxon>Dictyostelia</taxon>
        <taxon>Dictyosteliales</taxon>
        <taxon>Dictyosteliaceae</taxon>
        <taxon>Polysphondylium</taxon>
    </lineage>
</organism>
<sequence length="188" mass="22045">MSRFFRILKSAQSQYISALHNRPVITKAVTSGTLYFISDSISQGIENFNRKDEDKQPFQWARATRMAIFGFFITGPTFHYWYNILDTSFPKKNTRHIIIKSVLDQILCAPLFDAVFFTGLGLLEFKSWAEIKDKLKKDWLFTYLVDCSVWPIFNIFSFKYIPNSQRVTMMNLFNIAWTAFLANTNYSH</sequence>
<evidence type="ECO:0000313" key="8">
    <source>
        <dbReference type="Proteomes" id="UP000695562"/>
    </source>
</evidence>